<dbReference type="RefSeq" id="WP_137057635.1">
    <property type="nucleotide sequence ID" value="NZ_SZOD01000242.1"/>
</dbReference>
<dbReference type="AlphaFoldDB" id="A0A4U3AC86"/>
<reference evidence="2 3" key="1">
    <citation type="journal article" date="2019" name="Environ. Microbiol.">
        <title>An active ?-lactamase is a part of an orchestrated cell wall stress resistance network of Bacillus subtilis and related rhizosphere species.</title>
        <authorList>
            <person name="Bucher T."/>
            <person name="Keren-Paz A."/>
            <person name="Hausser J."/>
            <person name="Olender T."/>
            <person name="Cytryn E."/>
            <person name="Kolodkin-Gal I."/>
        </authorList>
    </citation>
    <scope>NUCLEOTIDE SEQUENCE [LARGE SCALE GENOMIC DNA]</scope>
    <source>
        <strain evidence="2 3">I186</strain>
    </source>
</reference>
<dbReference type="Proteomes" id="UP000305524">
    <property type="component" value="Unassembled WGS sequence"/>
</dbReference>
<evidence type="ECO:0000313" key="2">
    <source>
        <dbReference type="EMBL" id="TKI85069.1"/>
    </source>
</evidence>
<comment type="caution">
    <text evidence="2">The sequence shown here is derived from an EMBL/GenBank/DDBJ whole genome shotgun (WGS) entry which is preliminary data.</text>
</comment>
<dbReference type="EMBL" id="SZOD01000242">
    <property type="protein sequence ID" value="TKI85069.1"/>
    <property type="molecule type" value="Genomic_DNA"/>
</dbReference>
<keyword evidence="1" id="KW-0175">Coiled coil</keyword>
<feature type="coiled-coil region" evidence="1">
    <location>
        <begin position="128"/>
        <end position="155"/>
    </location>
</feature>
<sequence length="179" mass="20667">MNYQVRISIETAKLIEELKHMYEDRTGISMTKGNVLMQAFNDSEWVNDWKGVFDSKIKLLNDYEIKEGALRPKLQVSNEVELGIQTLKKELPKLLGVRSVTIGVCIRLILKAAFMKNIEDVKGRSNKNKGQRIDIQALKNIINKYKEKIELEYDEEFSNTVIKLLSDIETEVDKSCEIQ</sequence>
<accession>A0A4U3AC86</accession>
<name>A0A4U3AC86_BACMY</name>
<organism evidence="2 3">
    <name type="scientific">Bacillus mycoides</name>
    <dbReference type="NCBI Taxonomy" id="1405"/>
    <lineage>
        <taxon>Bacteria</taxon>
        <taxon>Bacillati</taxon>
        <taxon>Bacillota</taxon>
        <taxon>Bacilli</taxon>
        <taxon>Bacillales</taxon>
        <taxon>Bacillaceae</taxon>
        <taxon>Bacillus</taxon>
        <taxon>Bacillus cereus group</taxon>
    </lineage>
</organism>
<protein>
    <submittedName>
        <fullName evidence="2">Uncharacterized protein</fullName>
    </submittedName>
</protein>
<proteinExistence type="predicted"/>
<evidence type="ECO:0000256" key="1">
    <source>
        <dbReference type="SAM" id="Coils"/>
    </source>
</evidence>
<evidence type="ECO:0000313" key="3">
    <source>
        <dbReference type="Proteomes" id="UP000305524"/>
    </source>
</evidence>
<gene>
    <name evidence="2" type="ORF">FC701_11535</name>
</gene>